<comment type="subcellular location">
    <subcellularLocation>
        <location evidence="1">Cell membrane</location>
        <topology evidence="1">Multi-pass membrane protein</topology>
    </subcellularLocation>
    <subcellularLocation>
        <location evidence="8">Membrane</location>
        <topology evidence="8">Multi-pass membrane protein</topology>
    </subcellularLocation>
</comment>
<dbReference type="RefSeq" id="WP_146894800.1">
    <property type="nucleotide sequence ID" value="NZ_BJYS01000002.1"/>
</dbReference>
<proteinExistence type="inferred from homology"/>
<sequence>MSAVINCAAYADGHRIANLKVNDIGKILQQTDKFVWIGLNEPDEALLAEAQQEFGLHDLAIEDAHRAHQRPKIETYGDTFFIVLRTAQLQEGQREITFGETHFFVGVNFIVTVRHGSTFSYSDVRTRCESTPHLLRKGPFFALYAVMDAIVDQYFPIIQTLGEELEKLEADVFSGKPNRETITQIYQLKRELLEIKRAVSPLIDICNRLMRFDSTIIPEETRPYFRDIYDHAIRINEMIDTTRELLTSVLEVNFSLISISQNEVSKKFAGWAAILGVPTAIAGIYGMNFEFIPELNWRFGYPVVLVFIAGTCVFLYRHFKQSGWL</sequence>
<dbReference type="GO" id="GO:0000287">
    <property type="term" value="F:magnesium ion binding"/>
    <property type="evidence" value="ECO:0007669"/>
    <property type="project" value="TreeGrafter"/>
</dbReference>
<comment type="caution">
    <text evidence="9">The sequence shown here is derived from an EMBL/GenBank/DDBJ whole genome shotgun (WGS) entry which is preliminary data.</text>
</comment>
<evidence type="ECO:0000256" key="7">
    <source>
        <dbReference type="ARBA" id="ARBA00023136"/>
    </source>
</evidence>
<dbReference type="SUPFAM" id="SSF143865">
    <property type="entry name" value="CorA soluble domain-like"/>
    <property type="match status" value="1"/>
</dbReference>
<dbReference type="Pfam" id="PF01544">
    <property type="entry name" value="CorA"/>
    <property type="match status" value="1"/>
</dbReference>
<dbReference type="GO" id="GO:0015095">
    <property type="term" value="F:magnesium ion transmembrane transporter activity"/>
    <property type="evidence" value="ECO:0007669"/>
    <property type="project" value="UniProtKB-UniRule"/>
</dbReference>
<keyword evidence="5 8" id="KW-0812">Transmembrane</keyword>
<dbReference type="OrthoDB" id="9803416at2"/>
<dbReference type="SUPFAM" id="SSF144083">
    <property type="entry name" value="Magnesium transport protein CorA, transmembrane region"/>
    <property type="match status" value="1"/>
</dbReference>
<evidence type="ECO:0000256" key="8">
    <source>
        <dbReference type="RuleBase" id="RU362010"/>
    </source>
</evidence>
<keyword evidence="8" id="KW-0460">Magnesium</keyword>
<name>A0A512ASR3_9BACT</name>
<gene>
    <name evidence="9" type="primary">corA_1</name>
    <name evidence="8" type="synonym">corA</name>
    <name evidence="9" type="ORF">AAE02nite_04160</name>
</gene>
<comment type="similarity">
    <text evidence="2 8">Belongs to the CorA metal ion transporter (MIT) (TC 1.A.35) family.</text>
</comment>
<feature type="transmembrane region" description="Helical" evidence="8">
    <location>
        <begin position="268"/>
        <end position="287"/>
    </location>
</feature>
<evidence type="ECO:0000256" key="2">
    <source>
        <dbReference type="ARBA" id="ARBA00009765"/>
    </source>
</evidence>
<dbReference type="NCBIfam" id="TIGR00383">
    <property type="entry name" value="corA"/>
    <property type="match status" value="1"/>
</dbReference>
<organism evidence="9 10">
    <name type="scientific">Adhaeribacter aerolatus</name>
    <dbReference type="NCBI Taxonomy" id="670289"/>
    <lineage>
        <taxon>Bacteria</taxon>
        <taxon>Pseudomonadati</taxon>
        <taxon>Bacteroidota</taxon>
        <taxon>Cytophagia</taxon>
        <taxon>Cytophagales</taxon>
        <taxon>Hymenobacteraceae</taxon>
        <taxon>Adhaeribacter</taxon>
    </lineage>
</organism>
<evidence type="ECO:0000313" key="9">
    <source>
        <dbReference type="EMBL" id="GEO02752.1"/>
    </source>
</evidence>
<dbReference type="FunFam" id="1.20.58.340:FF:000012">
    <property type="entry name" value="Magnesium transport protein CorA"/>
    <property type="match status" value="1"/>
</dbReference>
<dbReference type="Gene3D" id="3.30.460.20">
    <property type="entry name" value="CorA soluble domain-like"/>
    <property type="match status" value="1"/>
</dbReference>
<dbReference type="Gene3D" id="1.20.58.340">
    <property type="entry name" value="Magnesium transport protein CorA, transmembrane region"/>
    <property type="match status" value="2"/>
</dbReference>
<dbReference type="EMBL" id="BJYS01000002">
    <property type="protein sequence ID" value="GEO02752.1"/>
    <property type="molecule type" value="Genomic_DNA"/>
</dbReference>
<dbReference type="Proteomes" id="UP000321532">
    <property type="component" value="Unassembled WGS sequence"/>
</dbReference>
<dbReference type="GO" id="GO:0015087">
    <property type="term" value="F:cobalt ion transmembrane transporter activity"/>
    <property type="evidence" value="ECO:0007669"/>
    <property type="project" value="UniProtKB-UniRule"/>
</dbReference>
<keyword evidence="6 8" id="KW-1133">Transmembrane helix</keyword>
<reference evidence="9 10" key="1">
    <citation type="submission" date="2019-07" db="EMBL/GenBank/DDBJ databases">
        <title>Whole genome shotgun sequence of Adhaeribacter aerolatus NBRC 106133.</title>
        <authorList>
            <person name="Hosoyama A."/>
            <person name="Uohara A."/>
            <person name="Ohji S."/>
            <person name="Ichikawa N."/>
        </authorList>
    </citation>
    <scope>NUCLEOTIDE SEQUENCE [LARGE SCALE GENOMIC DNA]</scope>
    <source>
        <strain evidence="9 10">NBRC 106133</strain>
    </source>
</reference>
<dbReference type="InterPro" id="IPR045863">
    <property type="entry name" value="CorA_TM1_TM2"/>
</dbReference>
<protein>
    <recommendedName>
        <fullName evidence="8">Magnesium transport protein CorA</fullName>
    </recommendedName>
</protein>
<dbReference type="GO" id="GO:0005886">
    <property type="term" value="C:plasma membrane"/>
    <property type="evidence" value="ECO:0007669"/>
    <property type="project" value="UniProtKB-SubCell"/>
</dbReference>
<keyword evidence="7 8" id="KW-0472">Membrane</keyword>
<keyword evidence="10" id="KW-1185">Reference proteome</keyword>
<accession>A0A512ASR3</accession>
<dbReference type="InterPro" id="IPR004488">
    <property type="entry name" value="Mg/Co-transport_prot_CorA"/>
</dbReference>
<evidence type="ECO:0000256" key="6">
    <source>
        <dbReference type="ARBA" id="ARBA00022989"/>
    </source>
</evidence>
<dbReference type="CDD" id="cd12830">
    <property type="entry name" value="MtCorA-like"/>
    <property type="match status" value="1"/>
</dbReference>
<keyword evidence="3 8" id="KW-0813">Transport</keyword>
<dbReference type="InterPro" id="IPR002523">
    <property type="entry name" value="MgTranspt_CorA/ZnTranspt_ZntB"/>
</dbReference>
<evidence type="ECO:0000313" key="10">
    <source>
        <dbReference type="Proteomes" id="UP000321532"/>
    </source>
</evidence>
<dbReference type="InterPro" id="IPR045861">
    <property type="entry name" value="CorA_cytoplasmic_dom"/>
</dbReference>
<keyword evidence="4 8" id="KW-1003">Cell membrane</keyword>
<evidence type="ECO:0000256" key="1">
    <source>
        <dbReference type="ARBA" id="ARBA00004651"/>
    </source>
</evidence>
<dbReference type="PANTHER" id="PTHR46494:SF1">
    <property type="entry name" value="CORA FAMILY METAL ION TRANSPORTER (EUROFUNG)"/>
    <property type="match status" value="1"/>
</dbReference>
<dbReference type="GO" id="GO:0050897">
    <property type="term" value="F:cobalt ion binding"/>
    <property type="evidence" value="ECO:0007669"/>
    <property type="project" value="TreeGrafter"/>
</dbReference>
<dbReference type="AlphaFoldDB" id="A0A512ASR3"/>
<comment type="function">
    <text evidence="8">Mediates influx of magnesium ions.</text>
</comment>
<evidence type="ECO:0000256" key="3">
    <source>
        <dbReference type="ARBA" id="ARBA00022448"/>
    </source>
</evidence>
<evidence type="ECO:0000256" key="5">
    <source>
        <dbReference type="ARBA" id="ARBA00022692"/>
    </source>
</evidence>
<evidence type="ECO:0000256" key="4">
    <source>
        <dbReference type="ARBA" id="ARBA00022475"/>
    </source>
</evidence>
<keyword evidence="8" id="KW-0406">Ion transport</keyword>
<dbReference type="PANTHER" id="PTHR46494">
    <property type="entry name" value="CORA FAMILY METAL ION TRANSPORTER (EUROFUNG)"/>
    <property type="match status" value="1"/>
</dbReference>
<feature type="transmembrane region" description="Helical" evidence="8">
    <location>
        <begin position="299"/>
        <end position="316"/>
    </location>
</feature>